<evidence type="ECO:0000256" key="2">
    <source>
        <dbReference type="ARBA" id="ARBA00022723"/>
    </source>
</evidence>
<dbReference type="RefSeq" id="WP_151424489.1">
    <property type="nucleotide sequence ID" value="NZ_CANKVH010000012.1"/>
</dbReference>
<dbReference type="Gene3D" id="3.60.15.10">
    <property type="entry name" value="Ribonuclease Z/Hydroxyacylglutathione hydrolase-like"/>
    <property type="match status" value="1"/>
</dbReference>
<dbReference type="InterPro" id="IPR036866">
    <property type="entry name" value="RibonucZ/Hydroxyglut_hydro"/>
</dbReference>
<dbReference type="GO" id="GO:0016787">
    <property type="term" value="F:hydrolase activity"/>
    <property type="evidence" value="ECO:0007669"/>
    <property type="project" value="UniProtKB-KW"/>
</dbReference>
<evidence type="ECO:0000313" key="6">
    <source>
        <dbReference type="EMBL" id="KAB1636769.1"/>
    </source>
</evidence>
<evidence type="ECO:0000256" key="1">
    <source>
        <dbReference type="ARBA" id="ARBA00007749"/>
    </source>
</evidence>
<dbReference type="InterPro" id="IPR001279">
    <property type="entry name" value="Metallo-B-lactamas"/>
</dbReference>
<dbReference type="CDD" id="cd16277">
    <property type="entry name" value="metallo-hydrolase-like_MBL-fold"/>
    <property type="match status" value="1"/>
</dbReference>
<protein>
    <submittedName>
        <fullName evidence="6">MBL fold metallo-hydrolase</fullName>
    </submittedName>
</protein>
<keyword evidence="4" id="KW-0862">Zinc</keyword>
<evidence type="ECO:0000259" key="5">
    <source>
        <dbReference type="SMART" id="SM00849"/>
    </source>
</evidence>
<name>A0A7J5AZ62_9MICO</name>
<proteinExistence type="inferred from homology"/>
<dbReference type="PANTHER" id="PTHR42978:SF6">
    <property type="entry name" value="QUORUM-QUENCHING LACTONASE YTNP-RELATED"/>
    <property type="match status" value="1"/>
</dbReference>
<keyword evidence="2" id="KW-0479">Metal-binding</keyword>
<accession>A0A7J5AZ62</accession>
<dbReference type="InterPro" id="IPR051013">
    <property type="entry name" value="MBL_superfamily_lactonases"/>
</dbReference>
<sequence length="295" mass="31769">MRPLLSAGDTEIYRVEEYRSAMLPVEEMFIGTEALRLQIAALGPDDYEASSDRLVMASTSYVVRSRGFVAVVDTGVGNGKPRIRDMWNGLTTSWLEEVSQVVDPAEVDVVINTHLHCDHVGWNTTTDAAGAWVPTFPNARYLFNELDRSFITGPDARVMFERNGDFWADSIEPVFVAGQADVVELPHRAAPGIVLEHAPGDTPGHMVVRVLDPSSGSTVAIISGDALHHVLQVATPGLTSSFCSMKEVAEATRRALLEECAATGVPLLPGHVASRELLYVGADGEGGFEVSDGAH</sequence>
<dbReference type="SUPFAM" id="SSF56281">
    <property type="entry name" value="Metallo-hydrolase/oxidoreductase"/>
    <property type="match status" value="1"/>
</dbReference>
<dbReference type="Proteomes" id="UP000490386">
    <property type="component" value="Unassembled WGS sequence"/>
</dbReference>
<reference evidence="6 7" key="1">
    <citation type="submission" date="2019-09" db="EMBL/GenBank/DDBJ databases">
        <title>Phylogeny of genus Pseudoclavibacter and closely related genus.</title>
        <authorList>
            <person name="Li Y."/>
        </authorList>
    </citation>
    <scope>NUCLEOTIDE SEQUENCE [LARGE SCALE GENOMIC DNA]</scope>
    <source>
        <strain evidence="6 7">THG-MD12</strain>
    </source>
</reference>
<evidence type="ECO:0000256" key="4">
    <source>
        <dbReference type="ARBA" id="ARBA00022833"/>
    </source>
</evidence>
<keyword evidence="3 6" id="KW-0378">Hydrolase</keyword>
<comment type="caution">
    <text evidence="6">The sequence shown here is derived from an EMBL/GenBank/DDBJ whole genome shotgun (WGS) entry which is preliminary data.</text>
</comment>
<dbReference type="Pfam" id="PF00753">
    <property type="entry name" value="Lactamase_B"/>
    <property type="match status" value="1"/>
</dbReference>
<dbReference type="SMART" id="SM00849">
    <property type="entry name" value="Lactamase_B"/>
    <property type="match status" value="1"/>
</dbReference>
<evidence type="ECO:0000313" key="7">
    <source>
        <dbReference type="Proteomes" id="UP000490386"/>
    </source>
</evidence>
<dbReference type="PANTHER" id="PTHR42978">
    <property type="entry name" value="QUORUM-QUENCHING LACTONASE YTNP-RELATED-RELATED"/>
    <property type="match status" value="1"/>
</dbReference>
<dbReference type="GO" id="GO:0046872">
    <property type="term" value="F:metal ion binding"/>
    <property type="evidence" value="ECO:0007669"/>
    <property type="project" value="UniProtKB-KW"/>
</dbReference>
<comment type="similarity">
    <text evidence="1">Belongs to the metallo-beta-lactamase superfamily.</text>
</comment>
<dbReference type="AlphaFoldDB" id="A0A7J5AZ62"/>
<dbReference type="EMBL" id="WBJX01000005">
    <property type="protein sequence ID" value="KAB1636769.1"/>
    <property type="molecule type" value="Genomic_DNA"/>
</dbReference>
<organism evidence="6 7">
    <name type="scientific">Pseudoclavibacter terrae</name>
    <dbReference type="NCBI Taxonomy" id="1530195"/>
    <lineage>
        <taxon>Bacteria</taxon>
        <taxon>Bacillati</taxon>
        <taxon>Actinomycetota</taxon>
        <taxon>Actinomycetes</taxon>
        <taxon>Micrococcales</taxon>
        <taxon>Microbacteriaceae</taxon>
        <taxon>Pseudoclavibacter</taxon>
    </lineage>
</organism>
<keyword evidence="7" id="KW-1185">Reference proteome</keyword>
<gene>
    <name evidence="6" type="ORF">F8O03_14440</name>
</gene>
<feature type="domain" description="Metallo-beta-lactamase" evidence="5">
    <location>
        <begin position="57"/>
        <end position="271"/>
    </location>
</feature>
<evidence type="ECO:0000256" key="3">
    <source>
        <dbReference type="ARBA" id="ARBA00022801"/>
    </source>
</evidence>
<dbReference type="OrthoDB" id="3196337at2"/>